<keyword evidence="1" id="KW-0472">Membrane</keyword>
<keyword evidence="1" id="KW-1133">Transmembrane helix</keyword>
<protein>
    <submittedName>
        <fullName evidence="2">Uncharacterized protein</fullName>
    </submittedName>
</protein>
<accession>A0A4V1N2R5</accession>
<gene>
    <name evidence="2" type="ORF">EQG61_07285</name>
</gene>
<name>A0A4V1N2R5_9FLAO</name>
<dbReference type="EMBL" id="SBKN01000003">
    <property type="protein sequence ID" value="RXR23031.1"/>
    <property type="molecule type" value="Genomic_DNA"/>
</dbReference>
<evidence type="ECO:0000313" key="3">
    <source>
        <dbReference type="Proteomes" id="UP000289857"/>
    </source>
</evidence>
<feature type="transmembrane region" description="Helical" evidence="1">
    <location>
        <begin position="6"/>
        <end position="39"/>
    </location>
</feature>
<organism evidence="2 3">
    <name type="scientific">Flavobacterium stagni</name>
    <dbReference type="NCBI Taxonomy" id="2506421"/>
    <lineage>
        <taxon>Bacteria</taxon>
        <taxon>Pseudomonadati</taxon>
        <taxon>Bacteroidota</taxon>
        <taxon>Flavobacteriia</taxon>
        <taxon>Flavobacteriales</taxon>
        <taxon>Flavobacteriaceae</taxon>
        <taxon>Flavobacterium</taxon>
    </lineage>
</organism>
<proteinExistence type="predicted"/>
<keyword evidence="3" id="KW-1185">Reference proteome</keyword>
<comment type="caution">
    <text evidence="2">The sequence shown here is derived from an EMBL/GenBank/DDBJ whole genome shotgun (WGS) entry which is preliminary data.</text>
</comment>
<dbReference type="RefSeq" id="WP_129461261.1">
    <property type="nucleotide sequence ID" value="NZ_SBKN01000003.1"/>
</dbReference>
<evidence type="ECO:0000256" key="1">
    <source>
        <dbReference type="SAM" id="Phobius"/>
    </source>
</evidence>
<feature type="transmembrane region" description="Helical" evidence="1">
    <location>
        <begin position="114"/>
        <end position="131"/>
    </location>
</feature>
<feature type="transmembrane region" description="Helical" evidence="1">
    <location>
        <begin position="89"/>
        <end position="107"/>
    </location>
</feature>
<evidence type="ECO:0000313" key="2">
    <source>
        <dbReference type="EMBL" id="RXR23031.1"/>
    </source>
</evidence>
<feature type="transmembrane region" description="Helical" evidence="1">
    <location>
        <begin position="51"/>
        <end position="69"/>
    </location>
</feature>
<sequence>MKQLGYYRLLFIALLGVAFYSPLNTLPFYIAVFWLAFELLNAQKLYTEQSYYRYSNGALLSLPIFIIMVRNHWVPYYLEGIAGYNIMEHALFAFTFCLYLDCLLLCWQKVRVSGIGILFLFNGIGIINELFQNAVVGEPLIAFSAEDWKDIGVNGVGSILFYLIKQIMKSMKNID</sequence>
<dbReference type="Proteomes" id="UP000289857">
    <property type="component" value="Unassembled WGS sequence"/>
</dbReference>
<reference evidence="3" key="1">
    <citation type="submission" date="2019-01" db="EMBL/GenBank/DDBJ databases">
        <title>Cytophagaceae bacterium strain CAR-16.</title>
        <authorList>
            <person name="Chen W.-M."/>
        </authorList>
    </citation>
    <scope>NUCLEOTIDE SEQUENCE [LARGE SCALE GENOMIC DNA]</scope>
    <source>
        <strain evidence="3">WWJ-16</strain>
    </source>
</reference>
<dbReference type="AlphaFoldDB" id="A0A4V1N2R5"/>
<feature type="transmembrane region" description="Helical" evidence="1">
    <location>
        <begin position="151"/>
        <end position="168"/>
    </location>
</feature>
<keyword evidence="1" id="KW-0812">Transmembrane</keyword>